<dbReference type="PANTHER" id="PTHR35678">
    <property type="entry name" value="PROTEIN STPG4"/>
    <property type="match status" value="1"/>
</dbReference>
<name>D2VU16_NAEGR</name>
<feature type="compositionally biased region" description="Basic and acidic residues" evidence="5">
    <location>
        <begin position="150"/>
        <end position="164"/>
    </location>
</feature>
<dbReference type="RefSeq" id="XP_002672561.1">
    <property type="nucleotide sequence ID" value="XM_002672515.1"/>
</dbReference>
<dbReference type="Pfam" id="PF07004">
    <property type="entry name" value="SHIPPO-rpt"/>
    <property type="match status" value="6"/>
</dbReference>
<feature type="region of interest" description="Disordered" evidence="5">
    <location>
        <begin position="117"/>
        <end position="172"/>
    </location>
</feature>
<dbReference type="VEuPathDB" id="AmoebaDB:NAEGRDRAFT_52250"/>
<feature type="region of interest" description="Disordered" evidence="5">
    <location>
        <begin position="245"/>
        <end position="280"/>
    </location>
</feature>
<reference evidence="6 7" key="1">
    <citation type="journal article" date="2010" name="Cell">
        <title>The genome of Naegleria gruberi illuminates early eukaryotic versatility.</title>
        <authorList>
            <person name="Fritz-Laylin L.K."/>
            <person name="Prochnik S.E."/>
            <person name="Ginger M.L."/>
            <person name="Dacks J.B."/>
            <person name="Carpenter M.L."/>
            <person name="Field M.C."/>
            <person name="Kuo A."/>
            <person name="Paredez A."/>
            <person name="Chapman J."/>
            <person name="Pham J."/>
            <person name="Shu S."/>
            <person name="Neupane R."/>
            <person name="Cipriano M."/>
            <person name="Mancuso J."/>
            <person name="Tu H."/>
            <person name="Salamov A."/>
            <person name="Lindquist E."/>
            <person name="Shapiro H."/>
            <person name="Lucas S."/>
            <person name="Grigoriev I.V."/>
            <person name="Cande W.Z."/>
            <person name="Fulton C."/>
            <person name="Rokhsar D.S."/>
            <person name="Dawson S.C."/>
        </authorList>
    </citation>
    <scope>NUCLEOTIDE SEQUENCE [LARGE SCALE GENOMIC DNA]</scope>
    <source>
        <strain evidence="6 7">NEG-M</strain>
    </source>
</reference>
<dbReference type="eggNOG" id="ENOG502QT7V">
    <property type="taxonomic scope" value="Eukaryota"/>
</dbReference>
<organism evidence="7">
    <name type="scientific">Naegleria gruberi</name>
    <name type="common">Amoeba</name>
    <dbReference type="NCBI Taxonomy" id="5762"/>
    <lineage>
        <taxon>Eukaryota</taxon>
        <taxon>Discoba</taxon>
        <taxon>Heterolobosea</taxon>
        <taxon>Tetramitia</taxon>
        <taxon>Eutetramitia</taxon>
        <taxon>Vahlkampfiidae</taxon>
        <taxon>Naegleria</taxon>
    </lineage>
</organism>
<dbReference type="AlphaFoldDB" id="D2VU16"/>
<keyword evidence="7" id="KW-1185">Reference proteome</keyword>
<proteinExistence type="predicted"/>
<dbReference type="GO" id="GO:0042393">
    <property type="term" value="F:histone binding"/>
    <property type="evidence" value="ECO:0007669"/>
    <property type="project" value="TreeGrafter"/>
</dbReference>
<evidence type="ECO:0000256" key="2">
    <source>
        <dbReference type="ARBA" id="ARBA00004496"/>
    </source>
</evidence>
<accession>D2VU16</accession>
<dbReference type="EMBL" id="GG738897">
    <property type="protein sequence ID" value="EFC39817.1"/>
    <property type="molecule type" value="Genomic_DNA"/>
</dbReference>
<dbReference type="GO" id="GO:0044727">
    <property type="term" value="P:epigenetic programing of male pronucleus"/>
    <property type="evidence" value="ECO:0007669"/>
    <property type="project" value="TreeGrafter"/>
</dbReference>
<dbReference type="GO" id="GO:0005634">
    <property type="term" value="C:nucleus"/>
    <property type="evidence" value="ECO:0007669"/>
    <property type="project" value="UniProtKB-SubCell"/>
</dbReference>
<evidence type="ECO:0000256" key="3">
    <source>
        <dbReference type="ARBA" id="ARBA00022490"/>
    </source>
</evidence>
<evidence type="ECO:0000313" key="6">
    <source>
        <dbReference type="EMBL" id="EFC39817.1"/>
    </source>
</evidence>
<dbReference type="InterPro" id="IPR010736">
    <property type="entry name" value="SHIPPO-rpt"/>
</dbReference>
<feature type="compositionally biased region" description="Polar residues" evidence="5">
    <location>
        <begin position="123"/>
        <end position="149"/>
    </location>
</feature>
<dbReference type="GO" id="GO:0005737">
    <property type="term" value="C:cytoplasm"/>
    <property type="evidence" value="ECO:0007669"/>
    <property type="project" value="UniProtKB-SubCell"/>
</dbReference>
<evidence type="ECO:0000256" key="1">
    <source>
        <dbReference type="ARBA" id="ARBA00004123"/>
    </source>
</evidence>
<dbReference type="GeneID" id="8854292"/>
<comment type="subcellular location">
    <subcellularLocation>
        <location evidence="2">Cytoplasm</location>
    </subcellularLocation>
    <subcellularLocation>
        <location evidence="1">Nucleus</location>
    </subcellularLocation>
</comment>
<protein>
    <submittedName>
        <fullName evidence="6">Predicted protein</fullName>
    </submittedName>
</protein>
<evidence type="ECO:0000256" key="5">
    <source>
        <dbReference type="SAM" id="MobiDB-lite"/>
    </source>
</evidence>
<evidence type="ECO:0000256" key="4">
    <source>
        <dbReference type="ARBA" id="ARBA00023242"/>
    </source>
</evidence>
<feature type="compositionally biased region" description="Polar residues" evidence="5">
    <location>
        <begin position="66"/>
        <end position="75"/>
    </location>
</feature>
<gene>
    <name evidence="6" type="ORF">NAEGRDRAFT_52250</name>
</gene>
<dbReference type="KEGG" id="ngr:NAEGRDRAFT_52250"/>
<feature type="region of interest" description="Disordered" evidence="5">
    <location>
        <begin position="54"/>
        <end position="80"/>
    </location>
</feature>
<feature type="region of interest" description="Disordered" evidence="5">
    <location>
        <begin position="388"/>
        <end position="417"/>
    </location>
</feature>
<keyword evidence="3" id="KW-0963">Cytoplasm</keyword>
<dbReference type="OrthoDB" id="406368at2759"/>
<dbReference type="InParanoid" id="D2VU16"/>
<keyword evidence="4" id="KW-0539">Nucleus</keyword>
<feature type="compositionally biased region" description="Low complexity" evidence="5">
    <location>
        <begin position="394"/>
        <end position="406"/>
    </location>
</feature>
<dbReference type="OMA" id="AFNCQEN"/>
<dbReference type="STRING" id="5762.D2VU16"/>
<dbReference type="PANTHER" id="PTHR35678:SF1">
    <property type="entry name" value="PROTEIN STPG4"/>
    <property type="match status" value="1"/>
</dbReference>
<evidence type="ECO:0000313" key="7">
    <source>
        <dbReference type="Proteomes" id="UP000006671"/>
    </source>
</evidence>
<sequence length="523" mass="57738">MAWVSRSIRDFDLSKTNTSDALGPGSYISHEPFLKQPKYASAPFFSTEKRYTTSTNEKFLTPGPGTYSSPTAFTSKTDRSSVFKSATTRFDLNTSIEENPGPGSYQVKSDIDSFLEKKFSKSPPKTRNPSTPTKQLSTAPSIPANTQSHGYEEGPRGELIRQRPPDGGYKGTYQDSIGPGQYFVEEITAPRKTQGIFTSSTTRDIFKIPKNPGPGAYDSKVNDMSRSYGSIFGSRTQRSSLVPIDKIRSPNLGPGAYDSKEPKLAHKTKHQPFGSTTSRPFDFSSTFSSAPGPGEYIRVFEEKYVSSDRTKVHGPFNAKTERFNYKSKDAPPGPGSYNDSNYLTNDLTKKPRGAFGVFGSTSARFTNIEKAKAPPPGSYNVPEKLNQVRKTDARSSTFQSRTTRSSDNNERKLVKDTTPPVGVYAIANENWSKKSFSTRTTGFTSTTSRFTEKLPRDRAAIVGPNYLPPSFTDKKPKGIDLSKNTRVQTAPISRFESPHIGPGTYDHSPSWIKPSHNVTITQL</sequence>
<dbReference type="Proteomes" id="UP000006671">
    <property type="component" value="Unassembled WGS sequence"/>
</dbReference>
<dbReference type="GO" id="GO:0003682">
    <property type="term" value="F:chromatin binding"/>
    <property type="evidence" value="ECO:0007669"/>
    <property type="project" value="TreeGrafter"/>
</dbReference>